<evidence type="ECO:0000256" key="2">
    <source>
        <dbReference type="PROSITE-ProRule" id="PRU00176"/>
    </source>
</evidence>
<feature type="compositionally biased region" description="Low complexity" evidence="3">
    <location>
        <begin position="541"/>
        <end position="551"/>
    </location>
</feature>
<dbReference type="Proteomes" id="UP000027586">
    <property type="component" value="Unassembled WGS sequence"/>
</dbReference>
<keyword evidence="6" id="KW-1185">Reference proteome</keyword>
<feature type="compositionally biased region" description="Pro residues" evidence="3">
    <location>
        <begin position="322"/>
        <end position="336"/>
    </location>
</feature>
<feature type="compositionally biased region" description="Basic and acidic residues" evidence="3">
    <location>
        <begin position="151"/>
        <end position="166"/>
    </location>
</feature>
<protein>
    <recommendedName>
        <fullName evidence="4">RRM domain-containing protein</fullName>
    </recommendedName>
</protein>
<keyword evidence="1 2" id="KW-0694">RNA-binding</keyword>
<evidence type="ECO:0000313" key="5">
    <source>
        <dbReference type="EMBL" id="CDH54692.1"/>
    </source>
</evidence>
<proteinExistence type="predicted"/>
<feature type="compositionally biased region" description="Polar residues" evidence="3">
    <location>
        <begin position="19"/>
        <end position="29"/>
    </location>
</feature>
<dbReference type="InterPro" id="IPR051186">
    <property type="entry name" value="RRM_HNRPC/RALY_subfam"/>
</dbReference>
<dbReference type="OrthoDB" id="10044938at2759"/>
<feature type="region of interest" description="Disordered" evidence="3">
    <location>
        <begin position="485"/>
        <end position="506"/>
    </location>
</feature>
<dbReference type="PANTHER" id="PTHR13968">
    <property type="entry name" value="HETEROGENEOUS NUCLEAR RIBONUCLEOPROTEIN"/>
    <property type="match status" value="1"/>
</dbReference>
<dbReference type="InterPro" id="IPR000504">
    <property type="entry name" value="RRM_dom"/>
</dbReference>
<evidence type="ECO:0000256" key="3">
    <source>
        <dbReference type="SAM" id="MobiDB-lite"/>
    </source>
</evidence>
<dbReference type="InterPro" id="IPR012677">
    <property type="entry name" value="Nucleotide-bd_a/b_plait_sf"/>
</dbReference>
<comment type="caution">
    <text evidence="5">The sequence shown here is derived from an EMBL/GenBank/DDBJ whole genome shotgun (WGS) entry which is preliminary data.</text>
</comment>
<feature type="region of interest" description="Disordered" evidence="3">
    <location>
        <begin position="1"/>
        <end position="73"/>
    </location>
</feature>
<gene>
    <name evidence="5" type="ORF">LCOR_05913.1</name>
</gene>
<feature type="region of interest" description="Disordered" evidence="3">
    <location>
        <begin position="528"/>
        <end position="640"/>
    </location>
</feature>
<feature type="compositionally biased region" description="Pro residues" evidence="3">
    <location>
        <begin position="347"/>
        <end position="373"/>
    </location>
</feature>
<dbReference type="PROSITE" id="PS50102">
    <property type="entry name" value="RRM"/>
    <property type="match status" value="1"/>
</dbReference>
<dbReference type="AlphaFoldDB" id="A0A068RYK0"/>
<dbReference type="STRING" id="1263082.A0A068RYK0"/>
<dbReference type="GO" id="GO:0003723">
    <property type="term" value="F:RNA binding"/>
    <property type="evidence" value="ECO:0007669"/>
    <property type="project" value="UniProtKB-UniRule"/>
</dbReference>
<dbReference type="Gene3D" id="3.30.70.330">
    <property type="match status" value="1"/>
</dbReference>
<evidence type="ECO:0000313" key="6">
    <source>
        <dbReference type="Proteomes" id="UP000027586"/>
    </source>
</evidence>
<feature type="region of interest" description="Disordered" evidence="3">
    <location>
        <begin position="300"/>
        <end position="438"/>
    </location>
</feature>
<reference evidence="5" key="1">
    <citation type="submission" date="2013-08" db="EMBL/GenBank/DDBJ databases">
        <title>Gene expansion shapes genome architecture in the human pathogen Lichtheimia corymbifera: an evolutionary genomics analysis in the ancient terrestrial Mucorales (Mucoromycotina).</title>
        <authorList>
            <person name="Schwartze V.U."/>
            <person name="Winter S."/>
            <person name="Shelest E."/>
            <person name="Marcet-Houben M."/>
            <person name="Horn F."/>
            <person name="Wehner S."/>
            <person name="Hoffmann K."/>
            <person name="Riege K."/>
            <person name="Sammeth M."/>
            <person name="Nowrousian M."/>
            <person name="Valiante V."/>
            <person name="Linde J."/>
            <person name="Jacobsen I.D."/>
            <person name="Marz M."/>
            <person name="Brakhage A.A."/>
            <person name="Gabaldon T."/>
            <person name="Bocker S."/>
            <person name="Voigt K."/>
        </authorList>
    </citation>
    <scope>NUCLEOTIDE SEQUENCE [LARGE SCALE GENOMIC DNA]</scope>
    <source>
        <strain evidence="5">FSU 9682</strain>
    </source>
</reference>
<feature type="domain" description="RRM" evidence="4">
    <location>
        <begin position="76"/>
        <end position="147"/>
    </location>
</feature>
<feature type="compositionally biased region" description="Pro residues" evidence="3">
    <location>
        <begin position="407"/>
        <end position="430"/>
    </location>
</feature>
<accession>A0A068RYK0</accession>
<feature type="compositionally biased region" description="Polar residues" evidence="3">
    <location>
        <begin position="300"/>
        <end position="317"/>
    </location>
</feature>
<feature type="compositionally biased region" description="Low complexity" evidence="3">
    <location>
        <begin position="572"/>
        <end position="582"/>
    </location>
</feature>
<dbReference type="Pfam" id="PF00076">
    <property type="entry name" value="RRM_1"/>
    <property type="match status" value="1"/>
</dbReference>
<evidence type="ECO:0000256" key="1">
    <source>
        <dbReference type="ARBA" id="ARBA00022884"/>
    </source>
</evidence>
<dbReference type="SMART" id="SM00360">
    <property type="entry name" value="RRM"/>
    <property type="match status" value="1"/>
</dbReference>
<feature type="compositionally biased region" description="Basic and acidic residues" evidence="3">
    <location>
        <begin position="37"/>
        <end position="47"/>
    </location>
</feature>
<feature type="compositionally biased region" description="Basic residues" evidence="3">
    <location>
        <begin position="1"/>
        <end position="10"/>
    </location>
</feature>
<evidence type="ECO:0000259" key="4">
    <source>
        <dbReference type="PROSITE" id="PS50102"/>
    </source>
</evidence>
<dbReference type="VEuPathDB" id="FungiDB:LCOR_05913.1"/>
<feature type="compositionally biased region" description="Basic residues" evidence="3">
    <location>
        <begin position="167"/>
        <end position="181"/>
    </location>
</feature>
<feature type="region of interest" description="Disordered" evidence="3">
    <location>
        <begin position="151"/>
        <end position="188"/>
    </location>
</feature>
<dbReference type="PANTHER" id="PTHR13968:SF26">
    <property type="entry name" value="RRM DOMAIN-CONTAINING PROTEIN"/>
    <property type="match status" value="1"/>
</dbReference>
<dbReference type="InterPro" id="IPR035979">
    <property type="entry name" value="RBD_domain_sf"/>
</dbReference>
<organism evidence="5 6">
    <name type="scientific">Lichtheimia corymbifera JMRC:FSU:9682</name>
    <dbReference type="NCBI Taxonomy" id="1263082"/>
    <lineage>
        <taxon>Eukaryota</taxon>
        <taxon>Fungi</taxon>
        <taxon>Fungi incertae sedis</taxon>
        <taxon>Mucoromycota</taxon>
        <taxon>Mucoromycotina</taxon>
        <taxon>Mucoromycetes</taxon>
        <taxon>Mucorales</taxon>
        <taxon>Lichtheimiaceae</taxon>
        <taxon>Lichtheimia</taxon>
    </lineage>
</organism>
<sequence length="640" mass="70384">MSHSNSRRRRESTSSDISFQTAAGSSSPVAKSRKRDRSPDRHSDPPTKHRRHTNTQDTRRHPRSQLSNHANLDPETRLICRRLPSHRITQTQLEDFFSRYGEVLEVVIKPSYSFVQFTNADTCLAAVSGENGRRCHGNTLYLEVCRNRPGGIDRRRRDNDDNERSVHVQHHRESKKNRHRNEHPSKKEEAAIVQILATTDADRSYVDHVLKCVEDLGIDTKAVYYEPETTPKDLAVKRMIVKGVQAVIVIEPGYELEDIADLQVFERTDDTKDSNVRFDEYENVGLNDILLIVHRSLSKSNGQSSPLQEPTATSHLYAQQHQPPPPIPPGVPPPHQPFSLVSHQRHPLPPSYPYQHPVPPLHHAPPPPPPPPMNGLHPPTASTGIPSPFQQYPPPPPMAHGNGNGIIPPPPSSGTPMHNAPPPTQQPPPSAHANNNNLDIGALNHTIHLLKQVIQQQQSTQKSINMQEHNATLASIQQTLSSLVLSQQQQQQQQPPPPSQQGAIATPPSNVLHQMASQLSALAAAAAAGGGSPSSIPQPPQSVDYPSFGGSYPPPPTASMLQHPHHHGPILTATPTYNNTSPSPSPASPHHPQQYPTDSSTMIPSVNELLGKIKNLSKQVMPPPSSSSSSSSTRNPRRRT</sequence>
<dbReference type="SUPFAM" id="SSF54928">
    <property type="entry name" value="RNA-binding domain, RBD"/>
    <property type="match status" value="1"/>
</dbReference>
<dbReference type="EMBL" id="CBTN010000024">
    <property type="protein sequence ID" value="CDH54692.1"/>
    <property type="molecule type" value="Genomic_DNA"/>
</dbReference>
<name>A0A068RYK0_9FUNG</name>